<evidence type="ECO:0000256" key="1">
    <source>
        <dbReference type="SAM" id="MobiDB-lite"/>
    </source>
</evidence>
<organism evidence="3">
    <name type="scientific">Drosophila sechellia</name>
    <name type="common">Fruit fly</name>
    <dbReference type="NCBI Taxonomy" id="7238"/>
    <lineage>
        <taxon>Eukaryota</taxon>
        <taxon>Metazoa</taxon>
        <taxon>Ecdysozoa</taxon>
        <taxon>Arthropoda</taxon>
        <taxon>Hexapoda</taxon>
        <taxon>Insecta</taxon>
        <taxon>Pterygota</taxon>
        <taxon>Neoptera</taxon>
        <taxon>Endopterygota</taxon>
        <taxon>Diptera</taxon>
        <taxon>Brachycera</taxon>
        <taxon>Muscomorpha</taxon>
        <taxon>Ephydroidea</taxon>
        <taxon>Drosophilidae</taxon>
        <taxon>Drosophila</taxon>
        <taxon>Sophophora</taxon>
    </lineage>
</organism>
<protein>
    <submittedName>
        <fullName evidence="2">GM14865</fullName>
    </submittedName>
</protein>
<reference evidence="2 3" key="1">
    <citation type="journal article" date="2007" name="Nature">
        <title>Evolution of genes and genomes on the Drosophila phylogeny.</title>
        <authorList>
            <consortium name="Drosophila 12 Genomes Consortium"/>
            <person name="Clark A.G."/>
            <person name="Eisen M.B."/>
            <person name="Smith D.R."/>
            <person name="Bergman C.M."/>
            <person name="Oliver B."/>
            <person name="Markow T.A."/>
            <person name="Kaufman T.C."/>
            <person name="Kellis M."/>
            <person name="Gelbart W."/>
            <person name="Iyer V.N."/>
            <person name="Pollard D.A."/>
            <person name="Sackton T.B."/>
            <person name="Larracuente A.M."/>
            <person name="Singh N.D."/>
            <person name="Abad J.P."/>
            <person name="Abt D.N."/>
            <person name="Adryan B."/>
            <person name="Aguade M."/>
            <person name="Akashi H."/>
            <person name="Anderson W.W."/>
            <person name="Aquadro C.F."/>
            <person name="Ardell D.H."/>
            <person name="Arguello R."/>
            <person name="Artieri C.G."/>
            <person name="Barbash D.A."/>
            <person name="Barker D."/>
            <person name="Barsanti P."/>
            <person name="Batterham P."/>
            <person name="Batzoglou S."/>
            <person name="Begun D."/>
            <person name="Bhutkar A."/>
            <person name="Blanco E."/>
            <person name="Bosak S.A."/>
            <person name="Bradley R.K."/>
            <person name="Brand A.D."/>
            <person name="Brent M.R."/>
            <person name="Brooks A.N."/>
            <person name="Brown R.H."/>
            <person name="Butlin R.K."/>
            <person name="Caggese C."/>
            <person name="Calvi B.R."/>
            <person name="Bernardo de Carvalho A."/>
            <person name="Caspi A."/>
            <person name="Castrezana S."/>
            <person name="Celniker S.E."/>
            <person name="Chang J.L."/>
            <person name="Chapple C."/>
            <person name="Chatterji S."/>
            <person name="Chinwalla A."/>
            <person name="Civetta A."/>
            <person name="Clifton S.W."/>
            <person name="Comeron J.M."/>
            <person name="Costello J.C."/>
            <person name="Coyne J.A."/>
            <person name="Daub J."/>
            <person name="David R.G."/>
            <person name="Delcher A.L."/>
            <person name="Delehaunty K."/>
            <person name="Do C.B."/>
            <person name="Ebling H."/>
            <person name="Edwards K."/>
            <person name="Eickbush T."/>
            <person name="Evans J.D."/>
            <person name="Filipski A."/>
            <person name="Findeiss S."/>
            <person name="Freyhult E."/>
            <person name="Fulton L."/>
            <person name="Fulton R."/>
            <person name="Garcia A.C."/>
            <person name="Gardiner A."/>
            <person name="Garfield D.A."/>
            <person name="Garvin B.E."/>
            <person name="Gibson G."/>
            <person name="Gilbert D."/>
            <person name="Gnerre S."/>
            <person name="Godfrey J."/>
            <person name="Good R."/>
            <person name="Gotea V."/>
            <person name="Gravely B."/>
            <person name="Greenberg A.J."/>
            <person name="Griffiths-Jones S."/>
            <person name="Gross S."/>
            <person name="Guigo R."/>
            <person name="Gustafson E.A."/>
            <person name="Haerty W."/>
            <person name="Hahn M.W."/>
            <person name="Halligan D.L."/>
            <person name="Halpern A.L."/>
            <person name="Halter G.M."/>
            <person name="Han M.V."/>
            <person name="Heger A."/>
            <person name="Hillier L."/>
            <person name="Hinrichs A.S."/>
            <person name="Holmes I."/>
            <person name="Hoskins R.A."/>
            <person name="Hubisz M.J."/>
            <person name="Hultmark D."/>
            <person name="Huntley M.A."/>
            <person name="Jaffe D.B."/>
            <person name="Jagadeeshan S."/>
            <person name="Jeck W.R."/>
            <person name="Johnson J."/>
            <person name="Jones C.D."/>
            <person name="Jordan W.C."/>
            <person name="Karpen G.H."/>
            <person name="Kataoka E."/>
            <person name="Keightley P.D."/>
            <person name="Kheradpour P."/>
            <person name="Kirkness E.F."/>
            <person name="Koerich L.B."/>
            <person name="Kristiansen K."/>
            <person name="Kudrna D."/>
            <person name="Kulathinal R.J."/>
            <person name="Kumar S."/>
            <person name="Kwok R."/>
            <person name="Lander E."/>
            <person name="Langley C.H."/>
            <person name="Lapoint R."/>
            <person name="Lazzaro B.P."/>
            <person name="Lee S.J."/>
            <person name="Levesque L."/>
            <person name="Li R."/>
            <person name="Lin C.F."/>
            <person name="Lin M.F."/>
            <person name="Lindblad-Toh K."/>
            <person name="Llopart A."/>
            <person name="Long M."/>
            <person name="Low L."/>
            <person name="Lozovsky E."/>
            <person name="Lu J."/>
            <person name="Luo M."/>
            <person name="Machado C.A."/>
            <person name="Makalowski W."/>
            <person name="Marzo M."/>
            <person name="Matsuda M."/>
            <person name="Matzkin L."/>
            <person name="McAllister B."/>
            <person name="McBride C.S."/>
            <person name="McKernan B."/>
            <person name="McKernan K."/>
            <person name="Mendez-Lago M."/>
            <person name="Minx P."/>
            <person name="Mollenhauer M.U."/>
            <person name="Montooth K."/>
            <person name="Mount S.M."/>
            <person name="Mu X."/>
            <person name="Myers E."/>
            <person name="Negre B."/>
            <person name="Newfeld S."/>
            <person name="Nielsen R."/>
            <person name="Noor M.A."/>
            <person name="O'Grady P."/>
            <person name="Pachter L."/>
            <person name="Papaceit M."/>
            <person name="Parisi M.J."/>
            <person name="Parisi M."/>
            <person name="Parts L."/>
            <person name="Pedersen J.S."/>
            <person name="Pesole G."/>
            <person name="Phillippy A.M."/>
            <person name="Ponting C.P."/>
            <person name="Pop M."/>
            <person name="Porcelli D."/>
            <person name="Powell J.R."/>
            <person name="Prohaska S."/>
            <person name="Pruitt K."/>
            <person name="Puig M."/>
            <person name="Quesneville H."/>
            <person name="Ram K.R."/>
            <person name="Rand D."/>
            <person name="Rasmussen M.D."/>
            <person name="Reed L.K."/>
            <person name="Reenan R."/>
            <person name="Reily A."/>
            <person name="Remington K.A."/>
            <person name="Rieger T.T."/>
            <person name="Ritchie M.G."/>
            <person name="Robin C."/>
            <person name="Rogers Y.H."/>
            <person name="Rohde C."/>
            <person name="Rozas J."/>
            <person name="Rubenfield M.J."/>
            <person name="Ruiz A."/>
            <person name="Russo S."/>
            <person name="Salzberg S.L."/>
            <person name="Sanchez-Gracia A."/>
            <person name="Saranga D.J."/>
            <person name="Sato H."/>
            <person name="Schaeffer S.W."/>
            <person name="Schatz M.C."/>
            <person name="Schlenke T."/>
            <person name="Schwartz R."/>
            <person name="Segarra C."/>
            <person name="Singh R.S."/>
            <person name="Sirot L."/>
            <person name="Sirota M."/>
            <person name="Sisneros N.B."/>
            <person name="Smith C.D."/>
            <person name="Smith T.F."/>
            <person name="Spieth J."/>
            <person name="Stage D.E."/>
            <person name="Stark A."/>
            <person name="Stephan W."/>
            <person name="Strausberg R.L."/>
            <person name="Strempel S."/>
            <person name="Sturgill D."/>
            <person name="Sutton G."/>
            <person name="Sutton G.G."/>
            <person name="Tao W."/>
            <person name="Teichmann S."/>
            <person name="Tobari Y.N."/>
            <person name="Tomimura Y."/>
            <person name="Tsolas J.M."/>
            <person name="Valente V.L."/>
            <person name="Venter E."/>
            <person name="Venter J.C."/>
            <person name="Vicario S."/>
            <person name="Vieira F.G."/>
            <person name="Vilella A.J."/>
            <person name="Villasante A."/>
            <person name="Walenz B."/>
            <person name="Wang J."/>
            <person name="Wasserman M."/>
            <person name="Watts T."/>
            <person name="Wilson D."/>
            <person name="Wilson R.K."/>
            <person name="Wing R.A."/>
            <person name="Wolfner M.F."/>
            <person name="Wong A."/>
            <person name="Wong G.K."/>
            <person name="Wu C.I."/>
            <person name="Wu G."/>
            <person name="Yamamoto D."/>
            <person name="Yang H.P."/>
            <person name="Yang S.P."/>
            <person name="Yorke J.A."/>
            <person name="Yoshida K."/>
            <person name="Zdobnov E."/>
            <person name="Zhang P."/>
            <person name="Zhang Y."/>
            <person name="Zimin A.V."/>
            <person name="Baldwin J."/>
            <person name="Abdouelleil A."/>
            <person name="Abdulkadir J."/>
            <person name="Abebe A."/>
            <person name="Abera B."/>
            <person name="Abreu J."/>
            <person name="Acer S.C."/>
            <person name="Aftuck L."/>
            <person name="Alexander A."/>
            <person name="An P."/>
            <person name="Anderson E."/>
            <person name="Anderson S."/>
            <person name="Arachi H."/>
            <person name="Azer M."/>
            <person name="Bachantsang P."/>
            <person name="Barry A."/>
            <person name="Bayul T."/>
            <person name="Berlin A."/>
            <person name="Bessette D."/>
            <person name="Bloom T."/>
            <person name="Blye J."/>
            <person name="Boguslavskiy L."/>
            <person name="Bonnet C."/>
            <person name="Boukhgalter B."/>
            <person name="Bourzgui I."/>
            <person name="Brown A."/>
            <person name="Cahill P."/>
            <person name="Channer S."/>
            <person name="Cheshatsang Y."/>
            <person name="Chuda L."/>
            <person name="Citroen M."/>
            <person name="Collymore A."/>
            <person name="Cooke P."/>
            <person name="Costello M."/>
            <person name="D'Aco K."/>
            <person name="Daza R."/>
            <person name="De Haan G."/>
            <person name="DeGray S."/>
            <person name="DeMaso C."/>
            <person name="Dhargay N."/>
            <person name="Dooley K."/>
            <person name="Dooley E."/>
            <person name="Doricent M."/>
            <person name="Dorje P."/>
            <person name="Dorjee K."/>
            <person name="Dupes A."/>
            <person name="Elong R."/>
            <person name="Falk J."/>
            <person name="Farina A."/>
            <person name="Faro S."/>
            <person name="Ferguson D."/>
            <person name="Fisher S."/>
            <person name="Foley C.D."/>
            <person name="Franke A."/>
            <person name="Friedrich D."/>
            <person name="Gadbois L."/>
            <person name="Gearin G."/>
            <person name="Gearin C.R."/>
            <person name="Giannoukos G."/>
            <person name="Goode T."/>
            <person name="Graham J."/>
            <person name="Grandbois E."/>
            <person name="Grewal S."/>
            <person name="Gyaltsen K."/>
            <person name="Hafez N."/>
            <person name="Hagos B."/>
            <person name="Hall J."/>
            <person name="Henson C."/>
            <person name="Hollinger A."/>
            <person name="Honan T."/>
            <person name="Huard M.D."/>
            <person name="Hughes L."/>
            <person name="Hurhula B."/>
            <person name="Husby M.E."/>
            <person name="Kamat A."/>
            <person name="Kanga B."/>
            <person name="Kashin S."/>
            <person name="Khazanovich D."/>
            <person name="Kisner P."/>
            <person name="Lance K."/>
            <person name="Lara M."/>
            <person name="Lee W."/>
            <person name="Lennon N."/>
            <person name="Letendre F."/>
            <person name="LeVine R."/>
            <person name="Lipovsky A."/>
            <person name="Liu X."/>
            <person name="Liu J."/>
            <person name="Liu S."/>
            <person name="Lokyitsang T."/>
            <person name="Lokyitsang Y."/>
            <person name="Lubonja R."/>
            <person name="Lui A."/>
            <person name="MacDonald P."/>
            <person name="Magnisalis V."/>
            <person name="Maru K."/>
            <person name="Matthews C."/>
            <person name="McCusker W."/>
            <person name="McDonough S."/>
            <person name="Mehta T."/>
            <person name="Meldrim J."/>
            <person name="Meneus L."/>
            <person name="Mihai O."/>
            <person name="Mihalev A."/>
            <person name="Mihova T."/>
            <person name="Mittelman R."/>
            <person name="Mlenga V."/>
            <person name="Montmayeur A."/>
            <person name="Mulrain L."/>
            <person name="Navidi A."/>
            <person name="Naylor J."/>
            <person name="Negash T."/>
            <person name="Nguyen T."/>
            <person name="Nguyen N."/>
            <person name="Nicol R."/>
            <person name="Norbu C."/>
            <person name="Norbu N."/>
            <person name="Novod N."/>
            <person name="O'Neill B."/>
            <person name="Osman S."/>
            <person name="Markiewicz E."/>
            <person name="Oyono O.L."/>
            <person name="Patti C."/>
            <person name="Phunkhang P."/>
            <person name="Pierre F."/>
            <person name="Priest M."/>
            <person name="Raghuraman S."/>
            <person name="Rege F."/>
            <person name="Reyes R."/>
            <person name="Rise C."/>
            <person name="Rogov P."/>
            <person name="Ross K."/>
            <person name="Ryan E."/>
            <person name="Settipalli S."/>
            <person name="Shea T."/>
            <person name="Sherpa N."/>
            <person name="Shi L."/>
            <person name="Shih D."/>
            <person name="Sparrow T."/>
            <person name="Spaulding J."/>
            <person name="Stalker J."/>
            <person name="Stange-Thomann N."/>
            <person name="Stavropoulos S."/>
            <person name="Stone C."/>
            <person name="Strader C."/>
            <person name="Tesfaye S."/>
            <person name="Thomson T."/>
            <person name="Thoulutsang Y."/>
            <person name="Thoulutsang D."/>
            <person name="Topham K."/>
            <person name="Topping I."/>
            <person name="Tsamla T."/>
            <person name="Vassiliev H."/>
            <person name="Vo A."/>
            <person name="Wangchuk T."/>
            <person name="Wangdi T."/>
            <person name="Weiand M."/>
            <person name="Wilkinson J."/>
            <person name="Wilson A."/>
            <person name="Yadav S."/>
            <person name="Young G."/>
            <person name="Yu Q."/>
            <person name="Zembek L."/>
            <person name="Zhong D."/>
            <person name="Zimmer A."/>
            <person name="Zwirko Z."/>
            <person name="Jaffe D.B."/>
            <person name="Alvarez P."/>
            <person name="Brockman W."/>
            <person name="Butler J."/>
            <person name="Chin C."/>
            <person name="Gnerre S."/>
            <person name="Grabherr M."/>
            <person name="Kleber M."/>
            <person name="Mauceli E."/>
            <person name="MacCallum I."/>
        </authorList>
    </citation>
    <scope>NUCLEOTIDE SEQUENCE [LARGE SCALE GENOMIC DNA]</scope>
    <source>
        <strain evidence="3">Rob3c / Tucson 14021-0248.25</strain>
    </source>
</reference>
<dbReference type="EMBL" id="CH686298">
    <property type="protein sequence ID" value="EDW44106.1"/>
    <property type="molecule type" value="Genomic_DNA"/>
</dbReference>
<sequence length="74" mass="8366">MTAKKPGGRSIRTSRRVERKRKKSQEKPDVPAGRQRGGAEVSGICNMQYAKILILKVFQSLKDSPSWETTFDDN</sequence>
<dbReference type="HOGENOM" id="CLU_2690464_0_0_1"/>
<feature type="region of interest" description="Disordered" evidence="1">
    <location>
        <begin position="1"/>
        <end position="41"/>
    </location>
</feature>
<proteinExistence type="predicted"/>
<name>B4IQ88_DROSE</name>
<dbReference type="AlphaFoldDB" id="B4IQ88"/>
<evidence type="ECO:0000313" key="3">
    <source>
        <dbReference type="Proteomes" id="UP000001292"/>
    </source>
</evidence>
<evidence type="ECO:0000313" key="2">
    <source>
        <dbReference type="EMBL" id="EDW44106.1"/>
    </source>
</evidence>
<keyword evidence="3" id="KW-1185">Reference proteome</keyword>
<accession>B4IQ88</accession>
<feature type="compositionally biased region" description="Basic residues" evidence="1">
    <location>
        <begin position="12"/>
        <end position="24"/>
    </location>
</feature>
<dbReference type="Proteomes" id="UP000001292">
    <property type="component" value="Unassembled WGS sequence"/>
</dbReference>
<gene>
    <name evidence="2" type="primary">Dsec\GM14865</name>
    <name evidence="2" type="ORF">Dsec_GM14865</name>
</gene>